<name>A0A077ZWM5_STYLE</name>
<evidence type="ECO:0000256" key="1">
    <source>
        <dbReference type="SAM" id="Phobius"/>
    </source>
</evidence>
<evidence type="ECO:0000313" key="3">
    <source>
        <dbReference type="Proteomes" id="UP000039865"/>
    </source>
</evidence>
<keyword evidence="3" id="KW-1185">Reference proteome</keyword>
<gene>
    <name evidence="2" type="primary">Contig11358.g12139</name>
    <name evidence="2" type="ORF">STYLEM_2981</name>
</gene>
<feature type="transmembrane region" description="Helical" evidence="1">
    <location>
        <begin position="27"/>
        <end position="47"/>
    </location>
</feature>
<dbReference type="OrthoDB" id="324525at2759"/>
<protein>
    <submittedName>
        <fullName evidence="2">Uncharacterized protein</fullName>
    </submittedName>
</protein>
<feature type="transmembrane region" description="Helical" evidence="1">
    <location>
        <begin position="110"/>
        <end position="132"/>
    </location>
</feature>
<feature type="transmembrane region" description="Helical" evidence="1">
    <location>
        <begin position="162"/>
        <end position="189"/>
    </location>
</feature>
<organism evidence="2 3">
    <name type="scientific">Stylonychia lemnae</name>
    <name type="common">Ciliate</name>
    <dbReference type="NCBI Taxonomy" id="5949"/>
    <lineage>
        <taxon>Eukaryota</taxon>
        <taxon>Sar</taxon>
        <taxon>Alveolata</taxon>
        <taxon>Ciliophora</taxon>
        <taxon>Intramacronucleata</taxon>
        <taxon>Spirotrichea</taxon>
        <taxon>Stichotrichia</taxon>
        <taxon>Sporadotrichida</taxon>
        <taxon>Oxytrichidae</taxon>
        <taxon>Stylonychinae</taxon>
        <taxon>Stylonychia</taxon>
    </lineage>
</organism>
<accession>A0A077ZWM5</accession>
<dbReference type="EMBL" id="CCKQ01002880">
    <property type="protein sequence ID" value="CDW73991.1"/>
    <property type="molecule type" value="Genomic_DNA"/>
</dbReference>
<dbReference type="InParanoid" id="A0A077ZWM5"/>
<keyword evidence="1" id="KW-1133">Transmembrane helix</keyword>
<reference evidence="2 3" key="1">
    <citation type="submission" date="2014-06" db="EMBL/GenBank/DDBJ databases">
        <authorList>
            <person name="Swart Estienne"/>
        </authorList>
    </citation>
    <scope>NUCLEOTIDE SEQUENCE [LARGE SCALE GENOMIC DNA]</scope>
    <source>
        <strain evidence="2 3">130c</strain>
    </source>
</reference>
<dbReference type="AlphaFoldDB" id="A0A077ZWM5"/>
<dbReference type="Proteomes" id="UP000039865">
    <property type="component" value="Unassembled WGS sequence"/>
</dbReference>
<feature type="transmembrane region" description="Helical" evidence="1">
    <location>
        <begin position="82"/>
        <end position="103"/>
    </location>
</feature>
<proteinExistence type="predicted"/>
<keyword evidence="1" id="KW-0472">Membrane</keyword>
<sequence>MEYLLYGISLPHRLANNVQKDLVFKQFFIQLLSSIAVTVATATYLWGYETENKCEAPFDGADWNRRSEYIDVAKRFRDILKIWFVFGLIDCLRCGLVFAYILYDKAIYAIGYHVLTLNDILGLAAVLILHVYRFQFTGKWCSGDFLPESKATEGFLVERGKFLVGLVIYVWVGGFVMACVYSCVMVAAYRRYADKQNASQIQYKV</sequence>
<evidence type="ECO:0000313" key="2">
    <source>
        <dbReference type="EMBL" id="CDW73991.1"/>
    </source>
</evidence>
<keyword evidence="1" id="KW-0812">Transmembrane</keyword>